<protein>
    <submittedName>
        <fullName evidence="2">DUF2829 domain-containing protein</fullName>
    </submittedName>
</protein>
<organism evidence="2 3">
    <name type="scientific">Staphylococcus equorum</name>
    <dbReference type="NCBI Taxonomy" id="246432"/>
    <lineage>
        <taxon>Bacteria</taxon>
        <taxon>Bacillati</taxon>
        <taxon>Bacillota</taxon>
        <taxon>Bacilli</taxon>
        <taxon>Bacillales</taxon>
        <taxon>Staphylococcaceae</taxon>
        <taxon>Staphylococcus</taxon>
    </lineage>
</organism>
<dbReference type="InterPro" id="IPR021361">
    <property type="entry name" value="Tad2-like_dom"/>
</dbReference>
<proteinExistence type="predicted"/>
<name>A0AAW7AHE0_9STAP</name>
<evidence type="ECO:0000259" key="1">
    <source>
        <dbReference type="Pfam" id="PF11195"/>
    </source>
</evidence>
<evidence type="ECO:0000313" key="2">
    <source>
        <dbReference type="EMBL" id="MDK9865295.1"/>
    </source>
</evidence>
<evidence type="ECO:0000313" key="3">
    <source>
        <dbReference type="Proteomes" id="UP001174037"/>
    </source>
</evidence>
<feature type="domain" description="Thoeris anti-defense 2-like" evidence="1">
    <location>
        <begin position="1"/>
        <end position="69"/>
    </location>
</feature>
<comment type="caution">
    <text evidence="2">The sequence shown here is derived from an EMBL/GenBank/DDBJ whole genome shotgun (WGS) entry which is preliminary data.</text>
</comment>
<dbReference type="AlphaFoldDB" id="A0AAW7AHE0"/>
<reference evidence="2" key="1">
    <citation type="journal article" date="2023" name="Int. J. Mol. Sci.">
        <title>Antibiotic Resistance/Susceptibility Profiles of Staphylococcus equorum Strains from Cheese, and Genome Analysis for Antibiotic Resistance Genes.</title>
        <authorList>
            <person name="Vazquez L."/>
            <person name="Srednik M.E."/>
            <person name="Rodriguez J."/>
            <person name="Florez A.B."/>
            <person name="Mayo B."/>
        </authorList>
    </citation>
    <scope>NUCLEOTIDE SEQUENCE</scope>
    <source>
        <strain evidence="2">5A3I</strain>
    </source>
</reference>
<dbReference type="EMBL" id="JARGCK010000002">
    <property type="protein sequence ID" value="MDK9865295.1"/>
    <property type="molecule type" value="Genomic_DNA"/>
</dbReference>
<sequence>MNIQEATELAMKKGKPIYREEWFDEELRPSEIIKLIPTNAFGYLVFVNQTFTPMWNPKAEDLISDDWIVPGIESKTY</sequence>
<dbReference type="Pfam" id="PF11195">
    <property type="entry name" value="Tad2-like"/>
    <property type="match status" value="1"/>
</dbReference>
<dbReference type="RefSeq" id="WP_285323142.1">
    <property type="nucleotide sequence ID" value="NZ_JARGCK010000002.1"/>
</dbReference>
<dbReference type="Proteomes" id="UP001174037">
    <property type="component" value="Unassembled WGS sequence"/>
</dbReference>
<reference evidence="2" key="2">
    <citation type="submission" date="2023-03" db="EMBL/GenBank/DDBJ databases">
        <authorList>
            <person name="Vazquez L."/>
            <person name="Rodriguez J."/>
            <person name="Mayo B."/>
            <person name="Florez A.B."/>
        </authorList>
    </citation>
    <scope>NUCLEOTIDE SEQUENCE</scope>
    <source>
        <strain evidence="2">5A3I</strain>
    </source>
</reference>
<accession>A0AAW7AHE0</accession>
<gene>
    <name evidence="2" type="ORF">P1A27_04835</name>
</gene>